<accession>A0A835CS87</accession>
<protein>
    <submittedName>
        <fullName evidence="3">Uncharacterized protein</fullName>
    </submittedName>
</protein>
<keyword evidence="4" id="KW-1185">Reference proteome</keyword>
<feature type="coiled-coil region" evidence="1">
    <location>
        <begin position="293"/>
        <end position="320"/>
    </location>
</feature>
<gene>
    <name evidence="3" type="ORF">HCN44_000815</name>
</gene>
<comment type="caution">
    <text evidence="3">The sequence shown here is derived from an EMBL/GenBank/DDBJ whole genome shotgun (WGS) entry which is preliminary data.</text>
</comment>
<proteinExistence type="predicted"/>
<feature type="compositionally biased region" description="Polar residues" evidence="2">
    <location>
        <begin position="337"/>
        <end position="361"/>
    </location>
</feature>
<evidence type="ECO:0000256" key="2">
    <source>
        <dbReference type="SAM" id="MobiDB-lite"/>
    </source>
</evidence>
<dbReference type="PANTHER" id="PTHR46579:SF1">
    <property type="entry name" value="F5_8 TYPE C DOMAIN-CONTAINING PROTEIN"/>
    <property type="match status" value="1"/>
</dbReference>
<organism evidence="3 4">
    <name type="scientific">Aphidius gifuensis</name>
    <name type="common">Parasitoid wasp</name>
    <dbReference type="NCBI Taxonomy" id="684658"/>
    <lineage>
        <taxon>Eukaryota</taxon>
        <taxon>Metazoa</taxon>
        <taxon>Ecdysozoa</taxon>
        <taxon>Arthropoda</taxon>
        <taxon>Hexapoda</taxon>
        <taxon>Insecta</taxon>
        <taxon>Pterygota</taxon>
        <taxon>Neoptera</taxon>
        <taxon>Endopterygota</taxon>
        <taxon>Hymenoptera</taxon>
        <taxon>Apocrita</taxon>
        <taxon>Ichneumonoidea</taxon>
        <taxon>Braconidae</taxon>
        <taxon>Aphidiinae</taxon>
        <taxon>Aphidius</taxon>
    </lineage>
</organism>
<feature type="compositionally biased region" description="Low complexity" evidence="2">
    <location>
        <begin position="326"/>
        <end position="336"/>
    </location>
</feature>
<evidence type="ECO:0000313" key="3">
    <source>
        <dbReference type="EMBL" id="KAF7991010.1"/>
    </source>
</evidence>
<dbReference type="Proteomes" id="UP000639338">
    <property type="component" value="Unassembled WGS sequence"/>
</dbReference>
<dbReference type="AlphaFoldDB" id="A0A835CS87"/>
<reference evidence="3 4" key="1">
    <citation type="submission" date="2020-08" db="EMBL/GenBank/DDBJ databases">
        <title>Aphidius gifuensis genome sequencing and assembly.</title>
        <authorList>
            <person name="Du Z."/>
        </authorList>
    </citation>
    <scope>NUCLEOTIDE SEQUENCE [LARGE SCALE GENOMIC DNA]</scope>
    <source>
        <strain evidence="3">YNYX2018</strain>
        <tissue evidence="3">Adults</tissue>
    </source>
</reference>
<feature type="region of interest" description="Disordered" evidence="2">
    <location>
        <begin position="322"/>
        <end position="361"/>
    </location>
</feature>
<sequence>MKEGDLFVRNEVNGMFTEYDLASLLTDAFESQKLYEHIDSQYEASIFNYQENANTFYDISSGQQYLKIEREGGLKKYDLFLLWNTDGAPVSNSSYGQLWPIQLQILNISPKIRRSFQLVAGLYYSQNQKPKSSGFLEPFVKALEKLSTEGFHGTIHNKLIHVPEAVRLWGPIWAWSNYPFEDGNYFLIHLNHGPNKVDLEIANTLKYYNCLKILNNQLNITEVDNDETVVKTLGSEKLNNNLPNSYSSAIKISHDNLMLHSENIPPWLKSLSVNDDGVITGFTLKREKPDENKEQLKLKKEQLDEQEKRLLRQERMLNRREHHLEQQQQRPLQQQLKTNTKQPVTKTAATNEQVDQHQLTSSRSQEILKVPLYNGSNVSVDKFLLQELKTEWQNNPKHATRLLLIHLVGKEELKTMTKTGKNNRKSIPEVFMIAIEGNQIK</sequence>
<evidence type="ECO:0000313" key="4">
    <source>
        <dbReference type="Proteomes" id="UP000639338"/>
    </source>
</evidence>
<keyword evidence="1" id="KW-0175">Coiled coil</keyword>
<dbReference type="EMBL" id="JACMRX010000004">
    <property type="protein sequence ID" value="KAF7991010.1"/>
    <property type="molecule type" value="Genomic_DNA"/>
</dbReference>
<dbReference type="PANTHER" id="PTHR46579">
    <property type="entry name" value="F5/8 TYPE C DOMAIN-CONTAINING PROTEIN-RELATED"/>
    <property type="match status" value="1"/>
</dbReference>
<name>A0A835CS87_APHGI</name>
<evidence type="ECO:0000256" key="1">
    <source>
        <dbReference type="SAM" id="Coils"/>
    </source>
</evidence>